<reference evidence="1" key="1">
    <citation type="submission" date="2021-03" db="EMBL/GenBank/DDBJ databases">
        <title>Draft genome sequence of rust myrtle Austropuccinia psidii MF-1, a brazilian biotype.</title>
        <authorList>
            <person name="Quecine M.C."/>
            <person name="Pachon D.M.R."/>
            <person name="Bonatelli M.L."/>
            <person name="Correr F.H."/>
            <person name="Franceschini L.M."/>
            <person name="Leite T.F."/>
            <person name="Margarido G.R.A."/>
            <person name="Almeida C.A."/>
            <person name="Ferrarezi J.A."/>
            <person name="Labate C.A."/>
        </authorList>
    </citation>
    <scope>NUCLEOTIDE SEQUENCE</scope>
    <source>
        <strain evidence="1">MF-1</strain>
    </source>
</reference>
<dbReference type="AlphaFoldDB" id="A0A9Q3C653"/>
<gene>
    <name evidence="1" type="ORF">O181_018891</name>
</gene>
<keyword evidence="2" id="KW-1185">Reference proteome</keyword>
<name>A0A9Q3C653_9BASI</name>
<accession>A0A9Q3C653</accession>
<evidence type="ECO:0000313" key="2">
    <source>
        <dbReference type="Proteomes" id="UP000765509"/>
    </source>
</evidence>
<sequence>MSQFTNHTQKVFYNLKECISRFQEINKFQTRSIHNLQEDHNKLSRATEGTNRRLNLVLVEKHHSKRDMENIQGKVSYMDKDMNKTFNVFQIIEPKNQGFFNDNIPAPYQQEKIKQSVPMERIHRSP</sequence>
<evidence type="ECO:0000313" key="1">
    <source>
        <dbReference type="EMBL" id="MBW0479176.1"/>
    </source>
</evidence>
<protein>
    <submittedName>
        <fullName evidence="1">Uncharacterized protein</fullName>
    </submittedName>
</protein>
<dbReference type="EMBL" id="AVOT02005486">
    <property type="protein sequence ID" value="MBW0479176.1"/>
    <property type="molecule type" value="Genomic_DNA"/>
</dbReference>
<organism evidence="1 2">
    <name type="scientific">Austropuccinia psidii MF-1</name>
    <dbReference type="NCBI Taxonomy" id="1389203"/>
    <lineage>
        <taxon>Eukaryota</taxon>
        <taxon>Fungi</taxon>
        <taxon>Dikarya</taxon>
        <taxon>Basidiomycota</taxon>
        <taxon>Pucciniomycotina</taxon>
        <taxon>Pucciniomycetes</taxon>
        <taxon>Pucciniales</taxon>
        <taxon>Sphaerophragmiaceae</taxon>
        <taxon>Austropuccinia</taxon>
    </lineage>
</organism>
<proteinExistence type="predicted"/>
<comment type="caution">
    <text evidence="1">The sequence shown here is derived from an EMBL/GenBank/DDBJ whole genome shotgun (WGS) entry which is preliminary data.</text>
</comment>
<dbReference type="Proteomes" id="UP000765509">
    <property type="component" value="Unassembled WGS sequence"/>
</dbReference>